<proteinExistence type="predicted"/>
<reference evidence="1" key="1">
    <citation type="submission" date="2014-11" db="EMBL/GenBank/DDBJ databases">
        <authorList>
            <person name="Amaro Gonzalez C."/>
        </authorList>
    </citation>
    <scope>NUCLEOTIDE SEQUENCE</scope>
</reference>
<reference evidence="1" key="2">
    <citation type="journal article" date="2015" name="Fish Shellfish Immunol.">
        <title>Early steps in the European eel (Anguilla anguilla)-Vibrio vulnificus interaction in the gills: Role of the RtxA13 toxin.</title>
        <authorList>
            <person name="Callol A."/>
            <person name="Pajuelo D."/>
            <person name="Ebbesson L."/>
            <person name="Teles M."/>
            <person name="MacKenzie S."/>
            <person name="Amaro C."/>
        </authorList>
    </citation>
    <scope>NUCLEOTIDE SEQUENCE</scope>
</reference>
<dbReference type="AlphaFoldDB" id="A0A0E9RWG7"/>
<evidence type="ECO:0000313" key="1">
    <source>
        <dbReference type="EMBL" id="JAH33471.1"/>
    </source>
</evidence>
<organism evidence="1">
    <name type="scientific">Anguilla anguilla</name>
    <name type="common">European freshwater eel</name>
    <name type="synonym">Muraena anguilla</name>
    <dbReference type="NCBI Taxonomy" id="7936"/>
    <lineage>
        <taxon>Eukaryota</taxon>
        <taxon>Metazoa</taxon>
        <taxon>Chordata</taxon>
        <taxon>Craniata</taxon>
        <taxon>Vertebrata</taxon>
        <taxon>Euteleostomi</taxon>
        <taxon>Actinopterygii</taxon>
        <taxon>Neopterygii</taxon>
        <taxon>Teleostei</taxon>
        <taxon>Anguilliformes</taxon>
        <taxon>Anguillidae</taxon>
        <taxon>Anguilla</taxon>
    </lineage>
</organism>
<name>A0A0E9RWG7_ANGAN</name>
<protein>
    <submittedName>
        <fullName evidence="1">Uncharacterized protein</fullName>
    </submittedName>
</protein>
<sequence length="36" mass="4088">MTQAHRRDQSLPTSALNCRHERQIFIGLLSQPLVAV</sequence>
<accession>A0A0E9RWG7</accession>
<dbReference type="EMBL" id="GBXM01075106">
    <property type="protein sequence ID" value="JAH33471.1"/>
    <property type="molecule type" value="Transcribed_RNA"/>
</dbReference>